<evidence type="ECO:0000256" key="5">
    <source>
        <dbReference type="ARBA" id="ARBA00022825"/>
    </source>
</evidence>
<accession>A0A6J0C390</accession>
<dbReference type="InParanoid" id="A0A6J0C390"/>
<keyword evidence="9" id="KW-0732">Signal</keyword>
<evidence type="ECO:0000256" key="1">
    <source>
        <dbReference type="ARBA" id="ARBA00004239"/>
    </source>
</evidence>
<dbReference type="KEGG" id="nlo:107225705"/>
<dbReference type="PROSITE" id="PS50240">
    <property type="entry name" value="TRYPSIN_DOM"/>
    <property type="match status" value="1"/>
</dbReference>
<keyword evidence="2" id="KW-0964">Secreted</keyword>
<reference evidence="12" key="1">
    <citation type="submission" date="2025-08" db="UniProtKB">
        <authorList>
            <consortium name="RefSeq"/>
        </authorList>
    </citation>
    <scope>IDENTIFICATION</scope>
    <source>
        <tissue evidence="12">Thorax and Abdomen</tissue>
    </source>
</reference>
<dbReference type="CDD" id="cd00190">
    <property type="entry name" value="Tryp_SPc"/>
    <property type="match status" value="1"/>
</dbReference>
<dbReference type="PANTHER" id="PTHR24264">
    <property type="entry name" value="TRYPSIN-RELATED"/>
    <property type="match status" value="1"/>
</dbReference>
<dbReference type="OrthoDB" id="10051896at2759"/>
<dbReference type="EC" id="3.4.21.1" evidence="7"/>
<dbReference type="Proteomes" id="UP000829291">
    <property type="component" value="Chromosome 1"/>
</dbReference>
<dbReference type="GO" id="GO:0004252">
    <property type="term" value="F:serine-type endopeptidase activity"/>
    <property type="evidence" value="ECO:0007669"/>
    <property type="project" value="UniProtKB-EC"/>
</dbReference>
<keyword evidence="3 8" id="KW-0645">Protease</keyword>
<dbReference type="InterPro" id="IPR018114">
    <property type="entry name" value="TRYPSIN_HIS"/>
</dbReference>
<organism evidence="12">
    <name type="scientific">Neodiprion lecontei</name>
    <name type="common">Redheaded pine sawfly</name>
    <dbReference type="NCBI Taxonomy" id="441921"/>
    <lineage>
        <taxon>Eukaryota</taxon>
        <taxon>Metazoa</taxon>
        <taxon>Ecdysozoa</taxon>
        <taxon>Arthropoda</taxon>
        <taxon>Hexapoda</taxon>
        <taxon>Insecta</taxon>
        <taxon>Pterygota</taxon>
        <taxon>Neoptera</taxon>
        <taxon>Endopterygota</taxon>
        <taxon>Hymenoptera</taxon>
        <taxon>Tenthredinoidea</taxon>
        <taxon>Diprionidae</taxon>
        <taxon>Diprioninae</taxon>
        <taxon>Neodiprion</taxon>
    </lineage>
</organism>
<dbReference type="SMART" id="SM00020">
    <property type="entry name" value="Tryp_SPc"/>
    <property type="match status" value="1"/>
</dbReference>
<dbReference type="InterPro" id="IPR033116">
    <property type="entry name" value="TRYPSIN_SER"/>
</dbReference>
<protein>
    <recommendedName>
        <fullName evidence="7">chymotrypsin</fullName>
        <ecNumber evidence="7">3.4.21.1</ecNumber>
    </recommendedName>
</protein>
<dbReference type="GO" id="GO:0005615">
    <property type="term" value="C:extracellular space"/>
    <property type="evidence" value="ECO:0007669"/>
    <property type="project" value="TreeGrafter"/>
</dbReference>
<evidence type="ECO:0000259" key="10">
    <source>
        <dbReference type="PROSITE" id="PS50240"/>
    </source>
</evidence>
<dbReference type="RefSeq" id="XP_015521736.1">
    <property type="nucleotide sequence ID" value="XM_015666250.2"/>
</dbReference>
<dbReference type="PRINTS" id="PR00722">
    <property type="entry name" value="CHYMOTRYPSIN"/>
</dbReference>
<dbReference type="InterPro" id="IPR001314">
    <property type="entry name" value="Peptidase_S1A"/>
</dbReference>
<dbReference type="InterPro" id="IPR009003">
    <property type="entry name" value="Peptidase_S1_PA"/>
</dbReference>
<evidence type="ECO:0000256" key="6">
    <source>
        <dbReference type="ARBA" id="ARBA00023157"/>
    </source>
</evidence>
<dbReference type="PANTHER" id="PTHR24264:SF83">
    <property type="entry name" value="COMPLEMENT FACTOR I"/>
    <property type="match status" value="1"/>
</dbReference>
<dbReference type="InterPro" id="IPR043504">
    <property type="entry name" value="Peptidase_S1_PA_chymotrypsin"/>
</dbReference>
<comment type="subcellular location">
    <subcellularLocation>
        <location evidence="1">Secreted</location>
        <location evidence="1">Extracellular space</location>
    </subcellularLocation>
</comment>
<keyword evidence="5 8" id="KW-0720">Serine protease</keyword>
<dbReference type="PROSITE" id="PS00134">
    <property type="entry name" value="TRYPSIN_HIS"/>
    <property type="match status" value="1"/>
</dbReference>
<proteinExistence type="predicted"/>
<dbReference type="InterPro" id="IPR001254">
    <property type="entry name" value="Trypsin_dom"/>
</dbReference>
<dbReference type="SUPFAM" id="SSF50494">
    <property type="entry name" value="Trypsin-like serine proteases"/>
    <property type="match status" value="1"/>
</dbReference>
<gene>
    <name evidence="12" type="primary">LOC107225705</name>
</gene>
<dbReference type="AlphaFoldDB" id="A0A6J0C390"/>
<dbReference type="PROSITE" id="PS00135">
    <property type="entry name" value="TRYPSIN_SER"/>
    <property type="match status" value="1"/>
</dbReference>
<keyword evidence="6" id="KW-1015">Disulfide bond</keyword>
<feature type="chain" id="PRO_5026665033" description="chymotrypsin" evidence="9">
    <location>
        <begin position="26"/>
        <end position="273"/>
    </location>
</feature>
<name>A0A6J0C390_NEOLC</name>
<dbReference type="InterPro" id="IPR050127">
    <property type="entry name" value="Serine_Proteases_S1"/>
</dbReference>
<keyword evidence="11" id="KW-1185">Reference proteome</keyword>
<dbReference type="GO" id="GO:0016485">
    <property type="term" value="P:protein processing"/>
    <property type="evidence" value="ECO:0007669"/>
    <property type="project" value="UniProtKB-ARBA"/>
</dbReference>
<dbReference type="Pfam" id="PF00089">
    <property type="entry name" value="Trypsin"/>
    <property type="match status" value="1"/>
</dbReference>
<dbReference type="FunFam" id="2.40.10.10:FF:000047">
    <property type="entry name" value="Trypsin eta"/>
    <property type="match status" value="1"/>
</dbReference>
<evidence type="ECO:0000256" key="9">
    <source>
        <dbReference type="SAM" id="SignalP"/>
    </source>
</evidence>
<evidence type="ECO:0000313" key="12">
    <source>
        <dbReference type="RefSeq" id="XP_015521736.1"/>
    </source>
</evidence>
<evidence type="ECO:0000313" key="11">
    <source>
        <dbReference type="Proteomes" id="UP000829291"/>
    </source>
</evidence>
<dbReference type="Gene3D" id="2.40.10.10">
    <property type="entry name" value="Trypsin-like serine proteases"/>
    <property type="match status" value="1"/>
</dbReference>
<feature type="domain" description="Peptidase S1" evidence="10">
    <location>
        <begin position="37"/>
        <end position="267"/>
    </location>
</feature>
<keyword evidence="4 8" id="KW-0378">Hydrolase</keyword>
<evidence type="ECO:0000256" key="3">
    <source>
        <dbReference type="ARBA" id="ARBA00022670"/>
    </source>
</evidence>
<feature type="signal peptide" evidence="9">
    <location>
        <begin position="1"/>
        <end position="25"/>
    </location>
</feature>
<evidence type="ECO:0000256" key="8">
    <source>
        <dbReference type="RuleBase" id="RU363034"/>
    </source>
</evidence>
<evidence type="ECO:0000256" key="7">
    <source>
        <dbReference type="ARBA" id="ARBA00044036"/>
    </source>
</evidence>
<evidence type="ECO:0000256" key="4">
    <source>
        <dbReference type="ARBA" id="ARBA00022801"/>
    </source>
</evidence>
<dbReference type="GeneID" id="107225705"/>
<evidence type="ECO:0000256" key="2">
    <source>
        <dbReference type="ARBA" id="ARBA00022525"/>
    </source>
</evidence>
<sequence>MMALKRMVLSVIISLLDVTSSFLEADDLQECINSQRVIGGYCMPITDRPFQALLLVDNHEKCGAVIISERWIITAAHCVYGLSAKQITVAVGSSKIGGIDQLTYAIDTVVLHENFISNEVTMENDIALLRTINAIEYSSRVQPVPLNRVSPQPSDETVVSGFGVTNIDKSVTSNYLMAVGGKVIERNACRSLLKNAEPQLVLSNGSFCAGVLNGGKDSCQGDSGGPLTISNVLAGVVSWGFGCGQVMMPGIYTDVSYYFDWILENMNSAPVDE</sequence>